<comment type="cofactor">
    <cofactor evidence="3">
        <name>Zn(2+)</name>
        <dbReference type="ChEBI" id="CHEBI:29105"/>
    </cofactor>
    <text evidence="3">Binds 1 zinc ion.</text>
</comment>
<comment type="similarity">
    <text evidence="3">Belongs to the DNA gyrase inhibitor YacG family.</text>
</comment>
<feature type="binding site" evidence="3">
    <location>
        <position position="41"/>
    </location>
    <ligand>
        <name>Zn(2+)</name>
        <dbReference type="ChEBI" id="CHEBI:29105"/>
    </ligand>
</feature>
<keyword evidence="2 3" id="KW-0862">Zinc</keyword>
<feature type="binding site" evidence="3">
    <location>
        <position position="37"/>
    </location>
    <ligand>
        <name>Zn(2+)</name>
        <dbReference type="ChEBI" id="CHEBI:29105"/>
    </ligand>
</feature>
<feature type="binding site" evidence="3">
    <location>
        <position position="22"/>
    </location>
    <ligand>
        <name>Zn(2+)</name>
        <dbReference type="ChEBI" id="CHEBI:29105"/>
    </ligand>
</feature>
<keyword evidence="1 3" id="KW-0479">Metal-binding</keyword>
<reference evidence="5 6" key="1">
    <citation type="submission" date="2023-07" db="EMBL/GenBank/DDBJ databases">
        <title>Genomic Encyclopedia of Type Strains, Phase IV (KMG-IV): sequencing the most valuable type-strain genomes for metagenomic binning, comparative biology and taxonomic classification.</title>
        <authorList>
            <person name="Goeker M."/>
        </authorList>
    </citation>
    <scope>NUCLEOTIDE SEQUENCE [LARGE SCALE GENOMIC DNA]</scope>
    <source>
        <strain evidence="5 6">B1-1</strain>
    </source>
</reference>
<evidence type="ECO:0000313" key="6">
    <source>
        <dbReference type="Proteomes" id="UP001223743"/>
    </source>
</evidence>
<dbReference type="PANTHER" id="PTHR36150:SF1">
    <property type="entry name" value="DNA GYRASE INHIBITOR YACG"/>
    <property type="match status" value="1"/>
</dbReference>
<dbReference type="Proteomes" id="UP001223743">
    <property type="component" value="Unassembled WGS sequence"/>
</dbReference>
<evidence type="ECO:0000256" key="2">
    <source>
        <dbReference type="ARBA" id="ARBA00022833"/>
    </source>
</evidence>
<proteinExistence type="inferred from homology"/>
<feature type="compositionally biased region" description="Acidic residues" evidence="4">
    <location>
        <begin position="60"/>
        <end position="73"/>
    </location>
</feature>
<dbReference type="SUPFAM" id="SSF57716">
    <property type="entry name" value="Glucocorticoid receptor-like (DNA-binding domain)"/>
    <property type="match status" value="1"/>
</dbReference>
<comment type="subunit">
    <text evidence="3">Interacts with GyrB.</text>
</comment>
<dbReference type="Pfam" id="PF03884">
    <property type="entry name" value="YacG"/>
    <property type="match status" value="1"/>
</dbReference>
<sequence length="82" mass="9130">MTDETKPARAAEILPLRAKRPCPICGRDSQRDAYPFCSKRCKDVDLHRWLSNSYAIPAVETEESALASDDDSPADQGGRYES</sequence>
<accession>A0ABU0M571</accession>
<dbReference type="NCBIfam" id="NF002362">
    <property type="entry name" value="PRK01343.1"/>
    <property type="match status" value="1"/>
</dbReference>
<dbReference type="PANTHER" id="PTHR36150">
    <property type="entry name" value="DNA GYRASE INHIBITOR YACG"/>
    <property type="match status" value="1"/>
</dbReference>
<evidence type="ECO:0000313" key="5">
    <source>
        <dbReference type="EMBL" id="MDQ0516096.1"/>
    </source>
</evidence>
<comment type="caution">
    <text evidence="5">The sequence shown here is derived from an EMBL/GenBank/DDBJ whole genome shotgun (WGS) entry which is preliminary data.</text>
</comment>
<feature type="region of interest" description="Disordered" evidence="4">
    <location>
        <begin position="60"/>
        <end position="82"/>
    </location>
</feature>
<organism evidence="5 6">
    <name type="scientific">Kaistia geumhonensis</name>
    <dbReference type="NCBI Taxonomy" id="410839"/>
    <lineage>
        <taxon>Bacteria</taxon>
        <taxon>Pseudomonadati</taxon>
        <taxon>Pseudomonadota</taxon>
        <taxon>Alphaproteobacteria</taxon>
        <taxon>Hyphomicrobiales</taxon>
        <taxon>Kaistiaceae</taxon>
        <taxon>Kaistia</taxon>
    </lineage>
</organism>
<protein>
    <recommendedName>
        <fullName evidence="3">DNA gyrase inhibitor YacG</fullName>
    </recommendedName>
</protein>
<evidence type="ECO:0000256" key="4">
    <source>
        <dbReference type="SAM" id="MobiDB-lite"/>
    </source>
</evidence>
<evidence type="ECO:0000256" key="1">
    <source>
        <dbReference type="ARBA" id="ARBA00022723"/>
    </source>
</evidence>
<dbReference type="RefSeq" id="WP_266280052.1">
    <property type="nucleotide sequence ID" value="NZ_JAPKNF010000001.1"/>
</dbReference>
<feature type="binding site" evidence="3">
    <location>
        <position position="25"/>
    </location>
    <ligand>
        <name>Zn(2+)</name>
        <dbReference type="ChEBI" id="CHEBI:29105"/>
    </ligand>
</feature>
<dbReference type="EMBL" id="JAUSWJ010000001">
    <property type="protein sequence ID" value="MDQ0516096.1"/>
    <property type="molecule type" value="Genomic_DNA"/>
</dbReference>
<dbReference type="InterPro" id="IPR013088">
    <property type="entry name" value="Znf_NHR/GATA"/>
</dbReference>
<comment type="function">
    <text evidence="3">Inhibits all the catalytic activities of DNA gyrase by preventing its interaction with DNA. Acts by binding directly to the C-terminal domain of GyrB, which probably disrupts DNA binding by the gyrase.</text>
</comment>
<evidence type="ECO:0000256" key="3">
    <source>
        <dbReference type="HAMAP-Rule" id="MF_00649"/>
    </source>
</evidence>
<name>A0ABU0M571_9HYPH</name>
<dbReference type="Gene3D" id="3.30.50.10">
    <property type="entry name" value="Erythroid Transcription Factor GATA-1, subunit A"/>
    <property type="match status" value="1"/>
</dbReference>
<gene>
    <name evidence="3" type="primary">yacG</name>
    <name evidence="5" type="ORF">QO015_001709</name>
</gene>
<keyword evidence="6" id="KW-1185">Reference proteome</keyword>
<dbReference type="HAMAP" id="MF_00649">
    <property type="entry name" value="DNA_gyrase_inhibitor_YacG"/>
    <property type="match status" value="1"/>
</dbReference>
<dbReference type="InterPro" id="IPR005584">
    <property type="entry name" value="DNA_gyrase_inhibitor_YacG"/>
</dbReference>